<name>A0A1V3TGN1_9BURK</name>
<proteinExistence type="predicted"/>
<dbReference type="OrthoDB" id="8907851at2"/>
<dbReference type="EMBL" id="CP020121">
    <property type="protein sequence ID" value="AQZ97797.1"/>
    <property type="molecule type" value="Genomic_DNA"/>
</dbReference>
<evidence type="ECO:0000313" key="1">
    <source>
        <dbReference type="EMBL" id="AQZ97797.1"/>
    </source>
</evidence>
<sequence>MTTSTSTYSARINPNALLPRLLQACLQQWKAWQQARRLARADELTWKLALQDARMMADLSRAMDARAAKQ</sequence>
<dbReference type="Proteomes" id="UP000242792">
    <property type="component" value="Chromosome"/>
</dbReference>
<dbReference type="KEGG" id="cke:B5M06_05475"/>
<reference evidence="1 2" key="1">
    <citation type="submission" date="2017-03" db="EMBL/GenBank/DDBJ databases">
        <title>Rapid Whole Genome Sequencing of Comamonas kerstersii Causing Continuous ambulatory Peritoneal Dialysis-Associated Peritonitis.</title>
        <authorList>
            <person name="Zheng B."/>
        </authorList>
    </citation>
    <scope>NUCLEOTIDE SEQUENCE [LARGE SCALE GENOMIC DNA]</scope>
    <source>
        <strain evidence="1 2">8943</strain>
    </source>
</reference>
<dbReference type="AlphaFoldDB" id="A0A1V3TGN1"/>
<gene>
    <name evidence="1" type="ORF">B5M06_05475</name>
</gene>
<evidence type="ECO:0000313" key="2">
    <source>
        <dbReference type="Proteomes" id="UP000242792"/>
    </source>
</evidence>
<dbReference type="GeneID" id="83038770"/>
<organism evidence="1 2">
    <name type="scientific">Comamonas kerstersii</name>
    <dbReference type="NCBI Taxonomy" id="225992"/>
    <lineage>
        <taxon>Bacteria</taxon>
        <taxon>Pseudomonadati</taxon>
        <taxon>Pseudomonadota</taxon>
        <taxon>Betaproteobacteria</taxon>
        <taxon>Burkholderiales</taxon>
        <taxon>Comamonadaceae</taxon>
        <taxon>Comamonas</taxon>
    </lineage>
</organism>
<accession>A0A1V0BCZ4</accession>
<protein>
    <submittedName>
        <fullName evidence="1">Uncharacterized protein</fullName>
    </submittedName>
</protein>
<accession>A0A1V3TGN1</accession>
<dbReference type="RefSeq" id="WP_054067910.1">
    <property type="nucleotide sequence ID" value="NZ_CAUCIF010000003.1"/>
</dbReference>